<dbReference type="PANTHER" id="PTHR16223">
    <property type="entry name" value="TRANSCRIPTION FACTOR BHLH83-RELATED"/>
    <property type="match status" value="1"/>
</dbReference>
<dbReference type="AlphaFoldDB" id="A0A426ZXU3"/>
<dbReference type="GO" id="GO:0046983">
    <property type="term" value="F:protein dimerization activity"/>
    <property type="evidence" value="ECO:0007669"/>
    <property type="project" value="InterPro"/>
</dbReference>
<dbReference type="Gene3D" id="4.10.280.10">
    <property type="entry name" value="Helix-loop-helix DNA-binding domain"/>
    <property type="match status" value="1"/>
</dbReference>
<keyword evidence="4" id="KW-0804">Transcription</keyword>
<dbReference type="EMBL" id="AMZH03004580">
    <property type="protein sequence ID" value="RRT68797.1"/>
    <property type="molecule type" value="Genomic_DNA"/>
</dbReference>
<organism evidence="6 7">
    <name type="scientific">Ensete ventricosum</name>
    <name type="common">Abyssinian banana</name>
    <name type="synonym">Musa ensete</name>
    <dbReference type="NCBI Taxonomy" id="4639"/>
    <lineage>
        <taxon>Eukaryota</taxon>
        <taxon>Viridiplantae</taxon>
        <taxon>Streptophyta</taxon>
        <taxon>Embryophyta</taxon>
        <taxon>Tracheophyta</taxon>
        <taxon>Spermatophyta</taxon>
        <taxon>Magnoliopsida</taxon>
        <taxon>Liliopsida</taxon>
        <taxon>Zingiberales</taxon>
        <taxon>Musaceae</taxon>
        <taxon>Ensete</taxon>
    </lineage>
</organism>
<dbReference type="InterPro" id="IPR045843">
    <property type="entry name" value="IND-like"/>
</dbReference>
<dbReference type="SUPFAM" id="SSF47459">
    <property type="entry name" value="HLH, helix-loop-helix DNA-binding domain"/>
    <property type="match status" value="1"/>
</dbReference>
<accession>A0A426ZXU3</accession>
<keyword evidence="5" id="KW-0539">Nucleus</keyword>
<dbReference type="InterPro" id="IPR036638">
    <property type="entry name" value="HLH_DNA-bd_sf"/>
</dbReference>
<dbReference type="CDD" id="cd11393">
    <property type="entry name" value="bHLH_AtbHLH_like"/>
    <property type="match status" value="1"/>
</dbReference>
<proteinExistence type="inferred from homology"/>
<dbReference type="Proteomes" id="UP000287651">
    <property type="component" value="Unassembled WGS sequence"/>
</dbReference>
<comment type="subcellular location">
    <subcellularLocation>
        <location evidence="1">Nucleus</location>
    </subcellularLocation>
</comment>
<keyword evidence="3" id="KW-0805">Transcription regulation</keyword>
<evidence type="ECO:0000313" key="7">
    <source>
        <dbReference type="Proteomes" id="UP000287651"/>
    </source>
</evidence>
<reference evidence="6 7" key="1">
    <citation type="journal article" date="2014" name="Agronomy (Basel)">
        <title>A Draft Genome Sequence for Ensete ventricosum, the Drought-Tolerant Tree Against Hunger.</title>
        <authorList>
            <person name="Harrison J."/>
            <person name="Moore K.A."/>
            <person name="Paszkiewicz K."/>
            <person name="Jones T."/>
            <person name="Grant M."/>
            <person name="Ambacheew D."/>
            <person name="Muzemil S."/>
            <person name="Studholme D.J."/>
        </authorList>
    </citation>
    <scope>NUCLEOTIDE SEQUENCE [LARGE SCALE GENOMIC DNA]</scope>
</reference>
<gene>
    <name evidence="6" type="ORF">B296_00022532</name>
</gene>
<dbReference type="InterPro" id="IPR045239">
    <property type="entry name" value="bHLH95_bHLH"/>
</dbReference>
<dbReference type="PANTHER" id="PTHR16223:SF136">
    <property type="entry name" value="TRANSCRIPTION FACTOR BHLH133-RELATED"/>
    <property type="match status" value="1"/>
</dbReference>
<dbReference type="GO" id="GO:0000978">
    <property type="term" value="F:RNA polymerase II cis-regulatory region sequence-specific DNA binding"/>
    <property type="evidence" value="ECO:0007669"/>
    <property type="project" value="TreeGrafter"/>
</dbReference>
<name>A0A426ZXU3_ENSVE</name>
<protein>
    <recommendedName>
        <fullName evidence="8">BHLH domain-containing protein</fullName>
    </recommendedName>
</protein>
<dbReference type="GO" id="GO:0005634">
    <property type="term" value="C:nucleus"/>
    <property type="evidence" value="ECO:0007669"/>
    <property type="project" value="UniProtKB-SubCell"/>
</dbReference>
<comment type="caution">
    <text evidence="6">The sequence shown here is derived from an EMBL/GenBank/DDBJ whole genome shotgun (WGS) entry which is preliminary data.</text>
</comment>
<evidence type="ECO:0008006" key="8">
    <source>
        <dbReference type="Google" id="ProtNLM"/>
    </source>
</evidence>
<evidence type="ECO:0000256" key="4">
    <source>
        <dbReference type="ARBA" id="ARBA00023163"/>
    </source>
</evidence>
<evidence type="ECO:0000256" key="3">
    <source>
        <dbReference type="ARBA" id="ARBA00023015"/>
    </source>
</evidence>
<evidence type="ECO:0000313" key="6">
    <source>
        <dbReference type="EMBL" id="RRT68797.1"/>
    </source>
</evidence>
<dbReference type="GO" id="GO:0000981">
    <property type="term" value="F:DNA-binding transcription factor activity, RNA polymerase II-specific"/>
    <property type="evidence" value="ECO:0007669"/>
    <property type="project" value="TreeGrafter"/>
</dbReference>
<evidence type="ECO:0000256" key="5">
    <source>
        <dbReference type="ARBA" id="ARBA00023242"/>
    </source>
</evidence>
<evidence type="ECO:0000256" key="1">
    <source>
        <dbReference type="ARBA" id="ARBA00004123"/>
    </source>
</evidence>
<comment type="similarity">
    <text evidence="2">Belongs to the bHLH protein family.</text>
</comment>
<evidence type="ECO:0000256" key="2">
    <source>
        <dbReference type="ARBA" id="ARBA00005510"/>
    </source>
</evidence>
<sequence>MSSDDPHDEVLFPSATAQMADMKQEYSGSGYAHGHGNEGIQVRKEKLGDRITALHQLTDTASVLQEAIGYIRFLQSQIEKLAMTDVVIAVQVGVAQPFDSGVCRHQETRAAYYLKTLLRDRLQKIDSFGCAVPCGRSAARSRRRTSGVEGCAWCRSPSPCTSGVTTVLISGRRLSAEASDEMRLPGFFACMGDLAGGHNITSSHSAKPEG</sequence>